<reference evidence="2 3" key="1">
    <citation type="submission" date="2016-10" db="EMBL/GenBank/DDBJ databases">
        <authorList>
            <person name="de Groot N.N."/>
        </authorList>
    </citation>
    <scope>NUCLEOTIDE SEQUENCE [LARGE SCALE GENOMIC DNA]</scope>
    <source>
        <strain evidence="2 3">CGMCC 1.10825</strain>
    </source>
</reference>
<evidence type="ECO:0000313" key="2">
    <source>
        <dbReference type="EMBL" id="SEH97786.1"/>
    </source>
</evidence>
<gene>
    <name evidence="2" type="ORF">SAMN02927937_02503</name>
</gene>
<dbReference type="STRING" id="1159016.SAMN02927937_02503"/>
<feature type="chain" id="PRO_5011794394" description="DUF4294 domain-containing protein" evidence="1">
    <location>
        <begin position="19"/>
        <end position="230"/>
    </location>
</feature>
<dbReference type="Pfam" id="PF14127">
    <property type="entry name" value="DUF4294"/>
    <property type="match status" value="1"/>
</dbReference>
<protein>
    <recommendedName>
        <fullName evidence="4">DUF4294 domain-containing protein</fullName>
    </recommendedName>
</protein>
<dbReference type="AlphaFoldDB" id="A0A1H6M8U0"/>
<dbReference type="EMBL" id="FNXE01000045">
    <property type="protein sequence ID" value="SEH97786.1"/>
    <property type="molecule type" value="Genomic_DNA"/>
</dbReference>
<proteinExistence type="predicted"/>
<accession>A0A1H6M8U0</accession>
<evidence type="ECO:0008006" key="4">
    <source>
        <dbReference type="Google" id="ProtNLM"/>
    </source>
</evidence>
<organism evidence="2 3">
    <name type="scientific">Paenimyroides marinum</name>
    <dbReference type="NCBI Taxonomy" id="1159016"/>
    <lineage>
        <taxon>Bacteria</taxon>
        <taxon>Pseudomonadati</taxon>
        <taxon>Bacteroidota</taxon>
        <taxon>Flavobacteriia</taxon>
        <taxon>Flavobacteriales</taxon>
        <taxon>Flavobacteriaceae</taxon>
        <taxon>Paenimyroides</taxon>
    </lineage>
</organism>
<keyword evidence="3" id="KW-1185">Reference proteome</keyword>
<sequence length="230" mass="27244">MKKFVVLFFSFFALQLSAQVNDWEKYADSLRTNVLDDGEIETEYLLPELHINFSKEELERIQIESILKQRILRVYQYAVLTSHNLTILNQEMAKLEKKSEKRKHLKQTEKYLKEQFGDRLKKLSRKDGQILVKLINRQTDQTAFELVKDLKSGWSAFWNNQTAKLFDINLKTKYAPGDVLEDFYIEMLLNQLALEGRIEYRPAAKDYKMDQVKASWKRKLGDSGYYPEEN</sequence>
<dbReference type="InterPro" id="IPR025636">
    <property type="entry name" value="DUF4294"/>
</dbReference>
<name>A0A1H6M8U0_9FLAO</name>
<dbReference type="OrthoDB" id="1491885at2"/>
<evidence type="ECO:0000256" key="1">
    <source>
        <dbReference type="SAM" id="SignalP"/>
    </source>
</evidence>
<evidence type="ECO:0000313" key="3">
    <source>
        <dbReference type="Proteomes" id="UP000199634"/>
    </source>
</evidence>
<keyword evidence="1" id="KW-0732">Signal</keyword>
<dbReference type="Proteomes" id="UP000199634">
    <property type="component" value="Unassembled WGS sequence"/>
</dbReference>
<dbReference type="RefSeq" id="WP_091101646.1">
    <property type="nucleotide sequence ID" value="NZ_FNXE01000045.1"/>
</dbReference>
<feature type="signal peptide" evidence="1">
    <location>
        <begin position="1"/>
        <end position="18"/>
    </location>
</feature>